<name>A0A2G5E790_AQUCA</name>
<dbReference type="Gene3D" id="3.40.50.720">
    <property type="entry name" value="NAD(P)-binding Rossmann-like Domain"/>
    <property type="match status" value="1"/>
</dbReference>
<dbReference type="InParanoid" id="A0A2G5E790"/>
<dbReference type="CDD" id="cd05326">
    <property type="entry name" value="secoisolariciresinol-DH_like_SDR_c"/>
    <property type="match status" value="1"/>
</dbReference>
<dbReference type="PRINTS" id="PR00080">
    <property type="entry name" value="SDRFAMILY"/>
</dbReference>
<dbReference type="PANTHER" id="PTHR43180">
    <property type="entry name" value="3-OXOACYL-(ACYL-CARRIER-PROTEIN) REDUCTASE (AFU_ORTHOLOGUE AFUA_6G11210)"/>
    <property type="match status" value="1"/>
</dbReference>
<dbReference type="InterPro" id="IPR020904">
    <property type="entry name" value="Sc_DH/Rdtase_CS"/>
</dbReference>
<dbReference type="SUPFAM" id="SSF51735">
    <property type="entry name" value="NAD(P)-binding Rossmann-fold domains"/>
    <property type="match status" value="1"/>
</dbReference>
<gene>
    <name evidence="5" type="ORF">AQUCO_01100463v1</name>
</gene>
<dbReference type="OrthoDB" id="294295at2759"/>
<evidence type="ECO:0000256" key="3">
    <source>
        <dbReference type="ARBA" id="ARBA00066949"/>
    </source>
</evidence>
<dbReference type="InterPro" id="IPR045309">
    <property type="entry name" value="ABA2-like"/>
</dbReference>
<dbReference type="GO" id="GO:0009807">
    <property type="term" value="P:lignan biosynthetic process"/>
    <property type="evidence" value="ECO:0007669"/>
    <property type="project" value="UniProtKB-ARBA"/>
</dbReference>
<keyword evidence="2" id="KW-0560">Oxidoreductase</keyword>
<evidence type="ECO:0000256" key="2">
    <source>
        <dbReference type="ARBA" id="ARBA00023002"/>
    </source>
</evidence>
<reference evidence="5 6" key="1">
    <citation type="submission" date="2017-09" db="EMBL/GenBank/DDBJ databases">
        <title>WGS assembly of Aquilegia coerulea Goldsmith.</title>
        <authorList>
            <person name="Hodges S."/>
            <person name="Kramer E."/>
            <person name="Nordborg M."/>
            <person name="Tomkins J."/>
            <person name="Borevitz J."/>
            <person name="Derieg N."/>
            <person name="Yan J."/>
            <person name="Mihaltcheva S."/>
            <person name="Hayes R.D."/>
            <person name="Rokhsar D."/>
        </authorList>
    </citation>
    <scope>NUCLEOTIDE SEQUENCE [LARGE SCALE GENOMIC DNA]</scope>
    <source>
        <strain evidence="6">cv. Goldsmith</strain>
    </source>
</reference>
<dbReference type="EC" id="1.1.1.331" evidence="3"/>
<proteinExistence type="inferred from homology"/>
<dbReference type="Pfam" id="PF13561">
    <property type="entry name" value="adh_short_C2"/>
    <property type="match status" value="1"/>
</dbReference>
<dbReference type="FunFam" id="3.40.50.720:FF:000084">
    <property type="entry name" value="Short-chain dehydrogenase reductase"/>
    <property type="match status" value="1"/>
</dbReference>
<protein>
    <recommendedName>
        <fullName evidence="4">Secoisolariciresinol dehydrogenase</fullName>
        <ecNumber evidence="3">1.1.1.331</ecNumber>
    </recommendedName>
</protein>
<dbReference type="GO" id="GO:0120529">
    <property type="term" value="F:secoisolariciresinol dehydrogenase activity"/>
    <property type="evidence" value="ECO:0007669"/>
    <property type="project" value="UniProtKB-EC"/>
</dbReference>
<dbReference type="InterPro" id="IPR036291">
    <property type="entry name" value="NAD(P)-bd_dom_sf"/>
</dbReference>
<dbReference type="EMBL" id="KZ305028">
    <property type="protein sequence ID" value="PIA51622.1"/>
    <property type="molecule type" value="Genomic_DNA"/>
</dbReference>
<dbReference type="AlphaFoldDB" id="A0A2G5E790"/>
<dbReference type="STRING" id="218851.A0A2G5E790"/>
<comment type="similarity">
    <text evidence="1">Belongs to the short-chain dehydrogenases/reductases (SDR) family.</text>
</comment>
<organism evidence="5 6">
    <name type="scientific">Aquilegia coerulea</name>
    <name type="common">Rocky mountain columbine</name>
    <dbReference type="NCBI Taxonomy" id="218851"/>
    <lineage>
        <taxon>Eukaryota</taxon>
        <taxon>Viridiplantae</taxon>
        <taxon>Streptophyta</taxon>
        <taxon>Embryophyta</taxon>
        <taxon>Tracheophyta</taxon>
        <taxon>Spermatophyta</taxon>
        <taxon>Magnoliopsida</taxon>
        <taxon>Ranunculales</taxon>
        <taxon>Ranunculaceae</taxon>
        <taxon>Thalictroideae</taxon>
        <taxon>Aquilegia</taxon>
    </lineage>
</organism>
<sequence>MDSDTFPTLVAKRFEGKVAVITGGASGIGASTAKLFARHGAKVVIADIQDDLGSLICKENQDIEFIHCDVSQENDVKNLVDTTMAKYGRLDIMFSNAGIAGIGFTGFEIGTCDINDFKKVIDVNLFGSFLCAKYAARVMIPAKKGSIIFTSSAASVINGETSHAYATSKHAIVGLTKNLCVELGQHGIRVNCISPFAVASPMMTGAFGVDQAKGEEIVHEAANLKGVHLKAEDVADAAVYLGSDESRYISGLNLVVDGGYSTTTPALKMALIAHFSAQ</sequence>
<accession>A0A2G5E790</accession>
<dbReference type="PROSITE" id="PS00061">
    <property type="entry name" value="ADH_SHORT"/>
    <property type="match status" value="1"/>
</dbReference>
<dbReference type="InterPro" id="IPR002347">
    <property type="entry name" value="SDR_fam"/>
</dbReference>
<evidence type="ECO:0000313" key="5">
    <source>
        <dbReference type="EMBL" id="PIA51622.1"/>
    </source>
</evidence>
<dbReference type="PRINTS" id="PR00081">
    <property type="entry name" value="GDHRDH"/>
</dbReference>
<dbReference type="Proteomes" id="UP000230069">
    <property type="component" value="Unassembled WGS sequence"/>
</dbReference>
<evidence type="ECO:0000313" key="6">
    <source>
        <dbReference type="Proteomes" id="UP000230069"/>
    </source>
</evidence>
<keyword evidence="6" id="KW-1185">Reference proteome</keyword>
<dbReference type="PANTHER" id="PTHR43180:SF45">
    <property type="entry name" value="SECOISOLARICIRESINOL DEHYDROGENASE-LIKE ISOFORM X1"/>
    <property type="match status" value="1"/>
</dbReference>
<evidence type="ECO:0000256" key="4">
    <source>
        <dbReference type="ARBA" id="ARBA00071098"/>
    </source>
</evidence>
<evidence type="ECO:0000256" key="1">
    <source>
        <dbReference type="ARBA" id="ARBA00006484"/>
    </source>
</evidence>